<evidence type="ECO:0000256" key="9">
    <source>
        <dbReference type="ARBA" id="ARBA00022824"/>
    </source>
</evidence>
<dbReference type="EMBL" id="JAAAIL010000640">
    <property type="protein sequence ID" value="KAG0274180.1"/>
    <property type="molecule type" value="Genomic_DNA"/>
</dbReference>
<feature type="region of interest" description="Disordered" evidence="14">
    <location>
        <begin position="999"/>
        <end position="1018"/>
    </location>
</feature>
<evidence type="ECO:0000256" key="12">
    <source>
        <dbReference type="ARBA" id="ARBA00045085"/>
    </source>
</evidence>
<evidence type="ECO:0000256" key="15">
    <source>
        <dbReference type="SAM" id="Phobius"/>
    </source>
</evidence>
<feature type="compositionally biased region" description="Low complexity" evidence="14">
    <location>
        <begin position="1182"/>
        <end position="1196"/>
    </location>
</feature>
<feature type="region of interest" description="Disordered" evidence="14">
    <location>
        <begin position="1045"/>
        <end position="1072"/>
    </location>
</feature>
<dbReference type="PROSITE" id="PS50919">
    <property type="entry name" value="MIR"/>
    <property type="match status" value="2"/>
</dbReference>
<dbReference type="SMART" id="SM00472">
    <property type="entry name" value="MIR"/>
    <property type="match status" value="3"/>
</dbReference>
<dbReference type="SUPFAM" id="SSF82109">
    <property type="entry name" value="MIR domain"/>
    <property type="match status" value="1"/>
</dbReference>
<feature type="region of interest" description="Disordered" evidence="14">
    <location>
        <begin position="1176"/>
        <end position="1204"/>
    </location>
</feature>
<evidence type="ECO:0000256" key="11">
    <source>
        <dbReference type="ARBA" id="ARBA00023136"/>
    </source>
</evidence>
<gene>
    <name evidence="17" type="ORF">BGZ95_010036</name>
</gene>
<feature type="transmembrane region" description="Helical" evidence="15">
    <location>
        <begin position="476"/>
        <end position="495"/>
    </location>
</feature>
<dbReference type="Pfam" id="PF02815">
    <property type="entry name" value="MIR"/>
    <property type="match status" value="1"/>
</dbReference>
<feature type="compositionally biased region" description="Basic and acidic residues" evidence="14">
    <location>
        <begin position="85"/>
        <end position="108"/>
    </location>
</feature>
<reference evidence="17" key="1">
    <citation type="journal article" date="2020" name="Fungal Divers.">
        <title>Resolving the Mortierellaceae phylogeny through synthesis of multi-gene phylogenetics and phylogenomics.</title>
        <authorList>
            <person name="Vandepol N."/>
            <person name="Liber J."/>
            <person name="Desiro A."/>
            <person name="Na H."/>
            <person name="Kennedy M."/>
            <person name="Barry K."/>
            <person name="Grigoriev I.V."/>
            <person name="Miller A.N."/>
            <person name="O'Donnell K."/>
            <person name="Stajich J.E."/>
            <person name="Bonito G."/>
        </authorList>
    </citation>
    <scope>NUCLEOTIDE SEQUENCE</scope>
    <source>
        <strain evidence="17">NRRL 28262</strain>
    </source>
</reference>
<keyword evidence="5" id="KW-0328">Glycosyltransferase</keyword>
<evidence type="ECO:0000256" key="2">
    <source>
        <dbReference type="ARBA" id="ARBA00004922"/>
    </source>
</evidence>
<comment type="catalytic activity">
    <reaction evidence="13">
        <text>a di-trans,poly-cis-dolichyl beta-D-mannosyl phosphate + L-seryl-[protein] = 3-O-(alpha-D-mannosyl)-L-seryl-[protein] + a di-trans,poly-cis-dolichyl phosphate + H(+)</text>
        <dbReference type="Rhea" id="RHEA:17377"/>
        <dbReference type="Rhea" id="RHEA-COMP:9863"/>
        <dbReference type="Rhea" id="RHEA-COMP:13546"/>
        <dbReference type="Rhea" id="RHEA-COMP:19498"/>
        <dbReference type="Rhea" id="RHEA-COMP:19501"/>
        <dbReference type="ChEBI" id="CHEBI:15378"/>
        <dbReference type="ChEBI" id="CHEBI:29999"/>
        <dbReference type="ChEBI" id="CHEBI:57683"/>
        <dbReference type="ChEBI" id="CHEBI:58211"/>
        <dbReference type="ChEBI" id="CHEBI:137321"/>
        <dbReference type="EC" id="2.4.1.109"/>
    </reaction>
</comment>
<feature type="transmembrane region" description="Helical" evidence="15">
    <location>
        <begin position="351"/>
        <end position="375"/>
    </location>
</feature>
<evidence type="ECO:0000256" key="6">
    <source>
        <dbReference type="ARBA" id="ARBA00022679"/>
    </source>
</evidence>
<dbReference type="Pfam" id="PF16192">
    <property type="entry name" value="PMT_4TMC"/>
    <property type="match status" value="1"/>
</dbReference>
<dbReference type="Proteomes" id="UP001194580">
    <property type="component" value="Unassembled WGS sequence"/>
</dbReference>
<keyword evidence="10 15" id="KW-1133">Transmembrane helix</keyword>
<evidence type="ECO:0000256" key="3">
    <source>
        <dbReference type="ARBA" id="ARBA00007222"/>
    </source>
</evidence>
<evidence type="ECO:0000313" key="18">
    <source>
        <dbReference type="Proteomes" id="UP001194580"/>
    </source>
</evidence>
<dbReference type="Pfam" id="PF02366">
    <property type="entry name" value="PMT"/>
    <property type="match status" value="1"/>
</dbReference>
<dbReference type="GO" id="GO:0004169">
    <property type="term" value="F:dolichyl-phosphate-mannose-protein mannosyltransferase activity"/>
    <property type="evidence" value="ECO:0007669"/>
    <property type="project" value="UniProtKB-EC"/>
</dbReference>
<dbReference type="InterPro" id="IPR032421">
    <property type="entry name" value="PMT_4TMC"/>
</dbReference>
<feature type="transmembrane region" description="Helical" evidence="15">
    <location>
        <begin position="861"/>
        <end position="881"/>
    </location>
</feature>
<evidence type="ECO:0000256" key="13">
    <source>
        <dbReference type="ARBA" id="ARBA00045102"/>
    </source>
</evidence>
<feature type="region of interest" description="Disordered" evidence="14">
    <location>
        <begin position="1373"/>
        <end position="1409"/>
    </location>
</feature>
<feature type="transmembrane region" description="Helical" evidence="15">
    <location>
        <begin position="919"/>
        <end position="940"/>
    </location>
</feature>
<evidence type="ECO:0000256" key="7">
    <source>
        <dbReference type="ARBA" id="ARBA00022692"/>
    </source>
</evidence>
<feature type="compositionally biased region" description="Low complexity" evidence="14">
    <location>
        <begin position="48"/>
        <end position="66"/>
    </location>
</feature>
<comment type="caution">
    <text evidence="17">The sequence shown here is derived from an EMBL/GenBank/DDBJ whole genome shotgun (WGS) entry which is preliminary data.</text>
</comment>
<comment type="subcellular location">
    <subcellularLocation>
        <location evidence="1">Endoplasmic reticulum membrane</location>
        <topology evidence="1">Multi-pass membrane protein</topology>
    </subcellularLocation>
</comment>
<dbReference type="InterPro" id="IPR003342">
    <property type="entry name" value="ArnT-like_N"/>
</dbReference>
<feature type="compositionally biased region" description="Acidic residues" evidence="14">
    <location>
        <begin position="1577"/>
        <end position="1594"/>
    </location>
</feature>
<protein>
    <recommendedName>
        <fullName evidence="4">dolichyl-phosphate-mannose--protein mannosyltransferase</fullName>
        <ecNumber evidence="4">2.4.1.109</ecNumber>
    </recommendedName>
</protein>
<feature type="domain" description="MIR" evidence="16">
    <location>
        <begin position="614"/>
        <end position="674"/>
    </location>
</feature>
<feature type="compositionally biased region" description="Basic and acidic residues" evidence="14">
    <location>
        <begin position="999"/>
        <end position="1010"/>
    </location>
</feature>
<comment type="similarity">
    <text evidence="3">Belongs to the glycosyltransferase 39 family.</text>
</comment>
<feature type="transmembrane region" description="Helical" evidence="15">
    <location>
        <begin position="437"/>
        <end position="455"/>
    </location>
</feature>
<feature type="compositionally biased region" description="Basic and acidic residues" evidence="14">
    <location>
        <begin position="200"/>
        <end position="237"/>
    </location>
</feature>
<evidence type="ECO:0000256" key="10">
    <source>
        <dbReference type="ARBA" id="ARBA00022989"/>
    </source>
</evidence>
<keyword evidence="7 15" id="KW-0812">Transmembrane</keyword>
<dbReference type="InterPro" id="IPR027005">
    <property type="entry name" value="PMT-like"/>
</dbReference>
<dbReference type="EC" id="2.4.1.109" evidence="4"/>
<dbReference type="PANTHER" id="PTHR10050:SF46">
    <property type="entry name" value="PROTEIN O-MANNOSYL-TRANSFERASE 2"/>
    <property type="match status" value="1"/>
</dbReference>
<dbReference type="InterPro" id="IPR036300">
    <property type="entry name" value="MIR_dom_sf"/>
</dbReference>
<keyword evidence="18" id="KW-1185">Reference proteome</keyword>
<evidence type="ECO:0000256" key="1">
    <source>
        <dbReference type="ARBA" id="ARBA00004477"/>
    </source>
</evidence>
<name>A0AAD4H6A2_9FUNG</name>
<keyword evidence="6" id="KW-0808">Transferase</keyword>
<feature type="transmembrane region" description="Helical" evidence="15">
    <location>
        <begin position="387"/>
        <end position="407"/>
    </location>
</feature>
<feature type="transmembrane region" description="Helical" evidence="15">
    <location>
        <begin position="820"/>
        <end position="841"/>
    </location>
</feature>
<feature type="region of interest" description="Disordered" evidence="14">
    <location>
        <begin position="1319"/>
        <end position="1348"/>
    </location>
</feature>
<comment type="pathway">
    <text evidence="2">Protein modification; protein glycosylation.</text>
</comment>
<feature type="compositionally biased region" description="Acidic residues" evidence="14">
    <location>
        <begin position="1627"/>
        <end position="1642"/>
    </location>
</feature>
<feature type="transmembrane region" description="Helical" evidence="15">
    <location>
        <begin position="893"/>
        <end position="912"/>
    </location>
</feature>
<keyword evidence="8" id="KW-0677">Repeat</keyword>
<evidence type="ECO:0000259" key="16">
    <source>
        <dbReference type="PROSITE" id="PS50919"/>
    </source>
</evidence>
<evidence type="ECO:0000256" key="14">
    <source>
        <dbReference type="SAM" id="MobiDB-lite"/>
    </source>
</evidence>
<dbReference type="GO" id="GO:0005789">
    <property type="term" value="C:endoplasmic reticulum membrane"/>
    <property type="evidence" value="ECO:0007669"/>
    <property type="project" value="UniProtKB-SubCell"/>
</dbReference>
<dbReference type="PANTHER" id="PTHR10050">
    <property type="entry name" value="DOLICHYL-PHOSPHATE-MANNOSE--PROTEIN MANNOSYLTRANSFERASE"/>
    <property type="match status" value="1"/>
</dbReference>
<feature type="compositionally biased region" description="Basic and acidic residues" evidence="14">
    <location>
        <begin position="1373"/>
        <end position="1388"/>
    </location>
</feature>
<dbReference type="Gene3D" id="2.80.10.50">
    <property type="match status" value="1"/>
</dbReference>
<feature type="domain" description="MIR" evidence="16">
    <location>
        <begin position="687"/>
        <end position="745"/>
    </location>
</feature>
<dbReference type="InterPro" id="IPR016093">
    <property type="entry name" value="MIR_motif"/>
</dbReference>
<proteinExistence type="inferred from homology"/>
<evidence type="ECO:0000313" key="17">
    <source>
        <dbReference type="EMBL" id="KAG0274180.1"/>
    </source>
</evidence>
<feature type="region of interest" description="Disordered" evidence="14">
    <location>
        <begin position="1566"/>
        <end position="1653"/>
    </location>
</feature>
<accession>A0AAD4H6A2</accession>
<keyword evidence="11 15" id="KW-0472">Membrane</keyword>
<organism evidence="17 18">
    <name type="scientific">Linnemannia exigua</name>
    <dbReference type="NCBI Taxonomy" id="604196"/>
    <lineage>
        <taxon>Eukaryota</taxon>
        <taxon>Fungi</taxon>
        <taxon>Fungi incertae sedis</taxon>
        <taxon>Mucoromycota</taxon>
        <taxon>Mortierellomycotina</taxon>
        <taxon>Mortierellomycetes</taxon>
        <taxon>Mortierellales</taxon>
        <taxon>Mortierellaceae</taxon>
        <taxon>Linnemannia</taxon>
    </lineage>
</organism>
<feature type="compositionally biased region" description="Low complexity" evidence="14">
    <location>
        <begin position="113"/>
        <end position="128"/>
    </location>
</feature>
<feature type="transmembrane region" description="Helical" evidence="15">
    <location>
        <begin position="414"/>
        <end position="431"/>
    </location>
</feature>
<feature type="region of interest" description="Disordered" evidence="14">
    <location>
        <begin position="1"/>
        <end position="128"/>
    </location>
</feature>
<keyword evidence="9" id="KW-0256">Endoplasmic reticulum</keyword>
<evidence type="ECO:0000256" key="8">
    <source>
        <dbReference type="ARBA" id="ARBA00022737"/>
    </source>
</evidence>
<evidence type="ECO:0000256" key="4">
    <source>
        <dbReference type="ARBA" id="ARBA00012839"/>
    </source>
</evidence>
<evidence type="ECO:0000256" key="5">
    <source>
        <dbReference type="ARBA" id="ARBA00022676"/>
    </source>
</evidence>
<feature type="region of interest" description="Disordered" evidence="14">
    <location>
        <begin position="189"/>
        <end position="237"/>
    </location>
</feature>
<comment type="catalytic activity">
    <reaction evidence="12">
        <text>a di-trans,poly-cis-dolichyl beta-D-mannosyl phosphate + L-threonyl-[protein] = 3-O-(alpha-D-mannosyl)-L-threonyl-[protein] + a di-trans,poly-cis-dolichyl phosphate + H(+)</text>
        <dbReference type="Rhea" id="RHEA:53396"/>
        <dbReference type="Rhea" id="RHEA-COMP:11060"/>
        <dbReference type="Rhea" id="RHEA-COMP:13547"/>
        <dbReference type="Rhea" id="RHEA-COMP:19498"/>
        <dbReference type="Rhea" id="RHEA-COMP:19501"/>
        <dbReference type="ChEBI" id="CHEBI:15378"/>
        <dbReference type="ChEBI" id="CHEBI:30013"/>
        <dbReference type="ChEBI" id="CHEBI:57683"/>
        <dbReference type="ChEBI" id="CHEBI:58211"/>
        <dbReference type="ChEBI" id="CHEBI:137323"/>
        <dbReference type="EC" id="2.4.1.109"/>
    </reaction>
</comment>
<sequence length="1772" mass="198764">MSKRQQNSSKRSKHKAHQSVSITDKSLFTRDLLLDQEDNSNPAQGGFTSTSTSTSHPLLYSSSSQLHQRKPARANAECLEDIDQDDNKVDEGDEDHRGNRRTAQEKSNNHPLSTTRTSASTETARNDLSSLTSLSSWVNSTREQEAVDLWSWVTSSRTTSQDQRRQEDREDALGLARHQLNLQTRFSITFDSTGQPPGAEMDHKQKNDKKKTVDEKDGGAGMPEREKQNAKSLRDSSKRTAAFDLKGHDWITLSALTVATLGVRLWRISWPDEVILDETNVGQLVNGYAKGEFMLDAHPPLGKMVLAGVSSFSNYSGAFDFEDIGDQYTGSVPYASMRATMAMMGALCAPMAYVTLKATGHGAPAAILATVLVAFDNALTANNRVMALDAPLMFFTAATIMSWKLFIKQSARPFTVFWWMWLLATGVAMAGAMSVKLIGIVSAVTTLCAMSLNLWTLARDKTVHTSTWLKHCAARMGALLALPITLYLIIFQIHFANETRQPDYRTSPRAESDLDQLSRLYRQSLISHYPTEDHIQTWRDVVYGSVVQIQSEAKPHAGSVGNVYIHSSAETNPKGSRQQLVSGYSYPDINTQWIIIKAEVDSDNGEPEEIPSRLELVKNGDLVRLRHVSTRKCLHSHNVRTYTNAQNTKLNEVSGYGGHGFDGDSNDWWIIETVDSETLREGTKSASDPIRALESTFRMKHYEIGCYLFASDSPLPEPWGAGRTEIICRSDARVTDKSVWRIAHNRHDYLPKNTPKTKYPTPSFWAKFAEMHQLMWSYQDPLEENLQISSSNPRQWPMGQAMILVWSGYQRQMAIVANPVVWWTSALGLAVYILSMTVFAVRQKRGYFETGRLGELQRFHLSEAGSFFTGWAFHYLPFFFVDRVLYMHHYFPSLYFSILLTSSILPGLSGFFPRPARFALFTIILLLTIATFLHLAPLSYGSEMSREKCEAVGALVNPRRRGEGHLSNDLDCSLAPLTTDQPKLLSLMKQQAKAEKALSKRQRQEFKTGDVEGLPQPTKNAENVAATTTAVVAANHFMTSEPVLLGDTADSSSTPRNGAPLLAGTNSGKANRLSVTKPLPKIRAPVLPMHLPPLKRHLPVSDIVLLPYQRPPQLWDRETQAQMMQREDLTLYEQLQIQQIVSGKYLRVNNDEDDERSDGGEGEEMKKVVEEQRVMKNEGGSNQEQQQQQQQQQQQNEARDWDKDGRGDAFVEQQRHNERVSGSNDNNQPLTPIPPAAEKLHQENANANADAEIDEVLSRFQERNLQADVVAAAAYHQIHIPIEQLQIEDDEVDSNVNNNNNNNNNNNIALDRLSRRLAGDFSGGSVNDTEGGDNKDQQKRNHNTMGLSQPIKFEGKSFKRRQKMMEAAVAVAKKQEEEDEKGLLRENESDQEQGGREFGGLRAKRFQSRETLEKERQLQLQQRQKLALEQKLHREIRQERKRLAREERIEKRFQQRKDAQKVCGDGLRNAVEIRRQVEEEDDAAVALGVYDDGDEEEEGKGAGDYMKELSRQFKAEYEVRKRMTPEEKEVLKKEKEMKRLKRQQVKEAREWAVAERRRIRLLAQAETEAAAVASKEEGEEEGAEYEEDEDDSAEGAEVPSLPTSGGEGYQLLQQQRDDAYDGSNDGYNDDDDDGGGDLEDQEFEMRGPPISVGSAEELERVLKQLQEEGVRAEVVRGAVTETIEAVVPTAAVGSGNGNVDAINDDGAYNNKQDVNYASEEEDEEGELPPPIAVKNAEELASVLEKLAADGVRAEVVQGDLTRYVEPPPMASV</sequence>